<gene>
    <name evidence="1" type="ORF">Draal02_00056</name>
</gene>
<protein>
    <recommendedName>
        <fullName evidence="2">HTH OST-type domain-containing protein</fullName>
    </recommendedName>
</protein>
<accession>A0AAU6W0X7</accession>
<sequence>MSKVYPDTVPLHPLHTAQFVAEHVLNTLTLPGARRTGRTTALALEHIVQAMRNPGLGVELIDHYNSTVGHRVMRDAVELLLAKLDFNHFKVTRSDNRIGHWVLTFGSKS</sequence>
<evidence type="ECO:0008006" key="2">
    <source>
        <dbReference type="Google" id="ProtNLM"/>
    </source>
</evidence>
<reference evidence="1" key="1">
    <citation type="journal article" date="2024" name="J. Gen. Virol.">
        <title>Novel phages of Pseudomonas syringae unveil numerous potential auxiliary metabolic genes.</title>
        <authorList>
            <person name="Feltin C."/>
            <person name="Garneau J.R."/>
            <person name="Morris C.E."/>
            <person name="Berard A."/>
            <person name="Torres-Barcelo C."/>
        </authorList>
    </citation>
    <scope>NUCLEOTIDE SEQUENCE</scope>
</reference>
<organism evidence="1">
    <name type="scientific">Pseudomonas phage Draal02</name>
    <dbReference type="NCBI Taxonomy" id="3138531"/>
    <lineage>
        <taxon>Viruses</taxon>
    </lineage>
</organism>
<name>A0AAU6W0X7_9VIRU</name>
<evidence type="ECO:0000313" key="1">
    <source>
        <dbReference type="EMBL" id="XAI70340.1"/>
    </source>
</evidence>
<dbReference type="EMBL" id="PP179321">
    <property type="protein sequence ID" value="XAI70340.1"/>
    <property type="molecule type" value="Genomic_DNA"/>
</dbReference>
<proteinExistence type="predicted"/>